<protein>
    <submittedName>
        <fullName evidence="1">FAD-dependent monooxygenase</fullName>
    </submittedName>
</protein>
<keyword evidence="1" id="KW-0503">Monooxygenase</keyword>
<organism evidence="1 2">
    <name type="scientific">Amycolatopsis acididurans</name>
    <dbReference type="NCBI Taxonomy" id="2724524"/>
    <lineage>
        <taxon>Bacteria</taxon>
        <taxon>Bacillati</taxon>
        <taxon>Actinomycetota</taxon>
        <taxon>Actinomycetes</taxon>
        <taxon>Pseudonocardiales</taxon>
        <taxon>Pseudonocardiaceae</taxon>
        <taxon>Amycolatopsis</taxon>
    </lineage>
</organism>
<keyword evidence="2" id="KW-1185">Reference proteome</keyword>
<comment type="caution">
    <text evidence="1">The sequence shown here is derived from an EMBL/GenBank/DDBJ whole genome shotgun (WGS) entry which is preliminary data.</text>
</comment>
<dbReference type="Proteomes" id="UP000715441">
    <property type="component" value="Unassembled WGS sequence"/>
</dbReference>
<evidence type="ECO:0000313" key="1">
    <source>
        <dbReference type="EMBL" id="NKQ54253.1"/>
    </source>
</evidence>
<dbReference type="InterPro" id="IPR036188">
    <property type="entry name" value="FAD/NAD-bd_sf"/>
</dbReference>
<dbReference type="PANTHER" id="PTHR43422:SF3">
    <property type="entry name" value="THIAMINE THIAZOLE SYNTHASE"/>
    <property type="match status" value="1"/>
</dbReference>
<sequence length="456" mass="49126">MSFGRAVVIGGSISGLLSAAALSETFDAVTIVERDELPHGPEHRRGVPQGLQVHALLAVGQEAMEDLLRGLGEDFQAAGGVVVDSPADLAVYTAQGWSGRVESEARVVCMRRPALEWVIRRRVAELPNVEIVKATAAGLIGTDDAGRVTGVTLRGSAAASISADLVVDASGRSSRAGAWLENLGYDKPREVELRSFIGYATVPVRLPEDALPEGVKGVLAHPHPGNPQGAAVVPCDNGLYLVAGLGMVHADPPSDREEFLAHLDKAPSPLVGEIARKAEFLAPVETYRMPGSRRRLWEELERMPEGFVLVGDAVMSFNPLYGQGMSVAAVEARLMRDVVRDSAGERTGLASRIQRSFKDTIDTVFGMVVNIDGLYDDAELLGVDRPSAEAVTAGRYLSQLATEDVETCLAQKYAAHYFSADKVRSQSIQDKLREWIASGREVTHTDPRCIPEIMRR</sequence>
<dbReference type="Gene3D" id="3.50.50.60">
    <property type="entry name" value="FAD/NAD(P)-binding domain"/>
    <property type="match status" value="1"/>
</dbReference>
<keyword evidence="1" id="KW-0560">Oxidoreductase</keyword>
<dbReference type="PANTHER" id="PTHR43422">
    <property type="entry name" value="THIAMINE THIAZOLE SYNTHASE"/>
    <property type="match status" value="1"/>
</dbReference>
<name>A0ABX1J3C2_9PSEU</name>
<dbReference type="GO" id="GO:0004497">
    <property type="term" value="F:monooxygenase activity"/>
    <property type="evidence" value="ECO:0007669"/>
    <property type="project" value="UniProtKB-KW"/>
</dbReference>
<proteinExistence type="predicted"/>
<reference evidence="1 2" key="1">
    <citation type="submission" date="2020-04" db="EMBL/GenBank/DDBJ databases">
        <title>Novel species.</title>
        <authorList>
            <person name="Teo W.F.A."/>
            <person name="Lipun K."/>
            <person name="Srisuk N."/>
            <person name="Duangmal K."/>
        </authorList>
    </citation>
    <scope>NUCLEOTIDE SEQUENCE [LARGE SCALE GENOMIC DNA]</scope>
    <source>
        <strain evidence="1 2">K13G38</strain>
    </source>
</reference>
<gene>
    <name evidence="1" type="ORF">HFP15_15300</name>
</gene>
<evidence type="ECO:0000313" key="2">
    <source>
        <dbReference type="Proteomes" id="UP000715441"/>
    </source>
</evidence>
<accession>A0ABX1J3C2</accession>
<dbReference type="SUPFAM" id="SSF51905">
    <property type="entry name" value="FAD/NAD(P)-binding domain"/>
    <property type="match status" value="1"/>
</dbReference>
<dbReference type="EMBL" id="JAAXLS010000008">
    <property type="protein sequence ID" value="NKQ54253.1"/>
    <property type="molecule type" value="Genomic_DNA"/>
</dbReference>
<dbReference type="RefSeq" id="WP_168515931.1">
    <property type="nucleotide sequence ID" value="NZ_JAAXLS010000008.1"/>
</dbReference>